<sequence length="172" mass="19570">MNAEWPTARLQMEDQPRPPGYRNRYPTRRMTQNPYAPTVADCSNGKLPAFQAVAQCCPICDSRQFRISSRRNGKPCWCCGTPLDATDPRWIRVLFNVVLVTYLPFCIAFAFGQIPKGIPAVSILSHGWLLAPILRLIVCPFYVQFVPSAELFPNSSVATQQLREEYEQRSRC</sequence>
<evidence type="ECO:0000256" key="1">
    <source>
        <dbReference type="SAM" id="MobiDB-lite"/>
    </source>
</evidence>
<keyword evidence="4" id="KW-1185">Reference proteome</keyword>
<organism evidence="3 4">
    <name type="scientific">Neorhodopirellula lusitana</name>
    <dbReference type="NCBI Taxonomy" id="445327"/>
    <lineage>
        <taxon>Bacteria</taxon>
        <taxon>Pseudomonadati</taxon>
        <taxon>Planctomycetota</taxon>
        <taxon>Planctomycetia</taxon>
        <taxon>Pirellulales</taxon>
        <taxon>Pirellulaceae</taxon>
        <taxon>Neorhodopirellula</taxon>
    </lineage>
</organism>
<evidence type="ECO:0000313" key="4">
    <source>
        <dbReference type="Proteomes" id="UP001158067"/>
    </source>
</evidence>
<accession>A0ABY1QSP7</accession>
<gene>
    <name evidence="3" type="ORF">SAMN06265222_1363</name>
</gene>
<name>A0ABY1QSP7_9BACT</name>
<comment type="caution">
    <text evidence="3">The sequence shown here is derived from an EMBL/GenBank/DDBJ whole genome shotgun (WGS) entry which is preliminary data.</text>
</comment>
<proteinExistence type="predicted"/>
<feature type="region of interest" description="Disordered" evidence="1">
    <location>
        <begin position="1"/>
        <end position="27"/>
    </location>
</feature>
<feature type="transmembrane region" description="Helical" evidence="2">
    <location>
        <begin position="90"/>
        <end position="111"/>
    </location>
</feature>
<keyword evidence="2" id="KW-0812">Transmembrane</keyword>
<protein>
    <recommendedName>
        <fullName evidence="5">Transmembrane protein</fullName>
    </recommendedName>
</protein>
<reference evidence="3 4" key="1">
    <citation type="submission" date="2017-05" db="EMBL/GenBank/DDBJ databases">
        <authorList>
            <person name="Varghese N."/>
            <person name="Submissions S."/>
        </authorList>
    </citation>
    <scope>NUCLEOTIDE SEQUENCE [LARGE SCALE GENOMIC DNA]</scope>
    <source>
        <strain evidence="3 4">DSM 25457</strain>
    </source>
</reference>
<keyword evidence="2" id="KW-1133">Transmembrane helix</keyword>
<feature type="transmembrane region" description="Helical" evidence="2">
    <location>
        <begin position="123"/>
        <end position="143"/>
    </location>
</feature>
<keyword evidence="2" id="KW-0472">Membrane</keyword>
<dbReference type="Proteomes" id="UP001158067">
    <property type="component" value="Unassembled WGS sequence"/>
</dbReference>
<dbReference type="EMBL" id="FXUG01000036">
    <property type="protein sequence ID" value="SMP79633.1"/>
    <property type="molecule type" value="Genomic_DNA"/>
</dbReference>
<evidence type="ECO:0000256" key="2">
    <source>
        <dbReference type="SAM" id="Phobius"/>
    </source>
</evidence>
<evidence type="ECO:0000313" key="3">
    <source>
        <dbReference type="EMBL" id="SMP79633.1"/>
    </source>
</evidence>
<evidence type="ECO:0008006" key="5">
    <source>
        <dbReference type="Google" id="ProtNLM"/>
    </source>
</evidence>